<protein>
    <submittedName>
        <fullName evidence="3">DNA-directed RNA polymerase subunit CX</fullName>
    </submittedName>
</protein>
<dbReference type="AlphaFoldDB" id="M1VEW3"/>
<accession>M1VEW3</accession>
<name>M1VEW3_CYAM1</name>
<gene>
    <name evidence="3" type="ORF">CYME_CMC191C</name>
</gene>
<dbReference type="Gramene" id="CMC191CT">
    <property type="protein sequence ID" value="CMC191CT"/>
    <property type="gene ID" value="CMC191C"/>
</dbReference>
<dbReference type="InterPro" id="IPR006591">
    <property type="entry name" value="RNAP_P/RPABC4"/>
</dbReference>
<dbReference type="OrthoDB" id="5585087at2759"/>
<dbReference type="EMBL" id="AP006485">
    <property type="protein sequence ID" value="BAM79063.1"/>
    <property type="molecule type" value="Genomic_DNA"/>
</dbReference>
<keyword evidence="3" id="KW-0240">DNA-directed RNA polymerase</keyword>
<reference evidence="3 4" key="1">
    <citation type="journal article" date="2004" name="Nature">
        <title>Genome sequence of the ultrasmall unicellular red alga Cyanidioschyzon merolae 10D.</title>
        <authorList>
            <person name="Matsuzaki M."/>
            <person name="Misumi O."/>
            <person name="Shin-i T."/>
            <person name="Maruyama S."/>
            <person name="Takahara M."/>
            <person name="Miyagishima S."/>
            <person name="Mori T."/>
            <person name="Nishida K."/>
            <person name="Yagisawa F."/>
            <person name="Nishida K."/>
            <person name="Yoshida Y."/>
            <person name="Nishimura Y."/>
            <person name="Nakao S."/>
            <person name="Kobayashi T."/>
            <person name="Momoyama Y."/>
            <person name="Higashiyama T."/>
            <person name="Minoda A."/>
            <person name="Sano M."/>
            <person name="Nomoto H."/>
            <person name="Oishi K."/>
            <person name="Hayashi H."/>
            <person name="Ohta F."/>
            <person name="Nishizaka S."/>
            <person name="Haga S."/>
            <person name="Miura S."/>
            <person name="Morishita T."/>
            <person name="Kabeya Y."/>
            <person name="Terasawa K."/>
            <person name="Suzuki Y."/>
            <person name="Ishii Y."/>
            <person name="Asakawa S."/>
            <person name="Takano H."/>
            <person name="Ohta N."/>
            <person name="Kuroiwa H."/>
            <person name="Tanaka K."/>
            <person name="Shimizu N."/>
            <person name="Sugano S."/>
            <person name="Sato N."/>
            <person name="Nozaki H."/>
            <person name="Ogasawara N."/>
            <person name="Kohara Y."/>
            <person name="Kuroiwa T."/>
        </authorList>
    </citation>
    <scope>NUCLEOTIDE SEQUENCE [LARGE SCALE GENOMIC DNA]</scope>
    <source>
        <strain evidence="3 4">10D</strain>
    </source>
</reference>
<dbReference type="Pfam" id="PF03604">
    <property type="entry name" value="Zn_ribbon_RPAB4"/>
    <property type="match status" value="1"/>
</dbReference>
<keyword evidence="3" id="KW-0804">Transcription</keyword>
<dbReference type="GO" id="GO:0006351">
    <property type="term" value="P:DNA-templated transcription"/>
    <property type="evidence" value="ECO:0007669"/>
    <property type="project" value="InterPro"/>
</dbReference>
<dbReference type="RefSeq" id="XP_005535349.1">
    <property type="nucleotide sequence ID" value="XM_005535292.1"/>
</dbReference>
<dbReference type="KEGG" id="cme:CYME_CMC191C"/>
<evidence type="ECO:0000256" key="2">
    <source>
        <dbReference type="ARBA" id="ARBA00022833"/>
    </source>
</evidence>
<dbReference type="GO" id="GO:0003899">
    <property type="term" value="F:DNA-directed RNA polymerase activity"/>
    <property type="evidence" value="ECO:0007669"/>
    <property type="project" value="InterPro"/>
</dbReference>
<sequence length="45" mass="5379">MTRYICGECGQIFELDVNETVRCNFCSCRYVYKLRTKKPIQLEAR</sequence>
<evidence type="ECO:0000313" key="3">
    <source>
        <dbReference type="EMBL" id="BAM79063.1"/>
    </source>
</evidence>
<organism evidence="3 4">
    <name type="scientific">Cyanidioschyzon merolae (strain NIES-3377 / 10D)</name>
    <name type="common">Unicellular red alga</name>
    <dbReference type="NCBI Taxonomy" id="280699"/>
    <lineage>
        <taxon>Eukaryota</taxon>
        <taxon>Rhodophyta</taxon>
        <taxon>Bangiophyceae</taxon>
        <taxon>Cyanidiales</taxon>
        <taxon>Cyanidiaceae</taxon>
        <taxon>Cyanidioschyzon</taxon>
    </lineage>
</organism>
<dbReference type="Gene3D" id="2.20.28.30">
    <property type="entry name" value="RNA polymerase ii, chain L"/>
    <property type="match status" value="1"/>
</dbReference>
<keyword evidence="4" id="KW-1185">Reference proteome</keyword>
<evidence type="ECO:0000256" key="1">
    <source>
        <dbReference type="ARBA" id="ARBA00022723"/>
    </source>
</evidence>
<dbReference type="GO" id="GO:0003677">
    <property type="term" value="F:DNA binding"/>
    <property type="evidence" value="ECO:0007669"/>
    <property type="project" value="InterPro"/>
</dbReference>
<keyword evidence="1" id="KW-0479">Metal-binding</keyword>
<dbReference type="HOGENOM" id="CLU_179456_1_0_1"/>
<dbReference type="SUPFAM" id="SSF63393">
    <property type="entry name" value="RNA polymerase subunits"/>
    <property type="match status" value="1"/>
</dbReference>
<dbReference type="GO" id="GO:0046872">
    <property type="term" value="F:metal ion binding"/>
    <property type="evidence" value="ECO:0007669"/>
    <property type="project" value="UniProtKB-KW"/>
</dbReference>
<dbReference type="Proteomes" id="UP000007014">
    <property type="component" value="Chromosome 3"/>
</dbReference>
<dbReference type="InterPro" id="IPR029040">
    <property type="entry name" value="RPABC4/Spt4"/>
</dbReference>
<dbReference type="GeneID" id="16992409"/>
<dbReference type="SMART" id="SM00659">
    <property type="entry name" value="RPOLCX"/>
    <property type="match status" value="1"/>
</dbReference>
<proteinExistence type="predicted"/>
<evidence type="ECO:0000313" key="4">
    <source>
        <dbReference type="Proteomes" id="UP000007014"/>
    </source>
</evidence>
<reference evidence="3 4" key="2">
    <citation type="journal article" date="2007" name="BMC Biol.">
        <title>A 100%-complete sequence reveals unusually simple genomic features in the hot-spring red alga Cyanidioschyzon merolae.</title>
        <authorList>
            <person name="Nozaki H."/>
            <person name="Takano H."/>
            <person name="Misumi O."/>
            <person name="Terasawa K."/>
            <person name="Matsuzaki M."/>
            <person name="Maruyama S."/>
            <person name="Nishida K."/>
            <person name="Yagisawa F."/>
            <person name="Yoshida Y."/>
            <person name="Fujiwara T."/>
            <person name="Takio S."/>
            <person name="Tamura K."/>
            <person name="Chung S.J."/>
            <person name="Nakamura S."/>
            <person name="Kuroiwa H."/>
            <person name="Tanaka K."/>
            <person name="Sato N."/>
            <person name="Kuroiwa T."/>
        </authorList>
    </citation>
    <scope>NUCLEOTIDE SEQUENCE [LARGE SCALE GENOMIC DNA]</scope>
    <source>
        <strain evidence="3 4">10D</strain>
    </source>
</reference>
<keyword evidence="2" id="KW-0862">Zinc</keyword>
<dbReference type="GO" id="GO:0000428">
    <property type="term" value="C:DNA-directed RNA polymerase complex"/>
    <property type="evidence" value="ECO:0007669"/>
    <property type="project" value="UniProtKB-KW"/>
</dbReference>